<organism evidence="1 2">
    <name type="scientific">Henningerozyma blattae (strain ATCC 34711 / CBS 6284 / DSM 70876 / NBRC 10599 / NRRL Y-10934 / UCD 77-7)</name>
    <name type="common">Yeast</name>
    <name type="synonym">Tetrapisispora blattae</name>
    <dbReference type="NCBI Taxonomy" id="1071380"/>
    <lineage>
        <taxon>Eukaryota</taxon>
        <taxon>Fungi</taxon>
        <taxon>Dikarya</taxon>
        <taxon>Ascomycota</taxon>
        <taxon>Saccharomycotina</taxon>
        <taxon>Saccharomycetes</taxon>
        <taxon>Saccharomycetales</taxon>
        <taxon>Saccharomycetaceae</taxon>
        <taxon>Henningerozyma</taxon>
    </lineage>
</organism>
<dbReference type="EMBL" id="HE806316">
    <property type="protein sequence ID" value="CCH58607.1"/>
    <property type="molecule type" value="Genomic_DNA"/>
</dbReference>
<dbReference type="KEGG" id="tbl:TBLA_0A08175"/>
<dbReference type="InParanoid" id="I2GWV5"/>
<proteinExistence type="predicted"/>
<protein>
    <submittedName>
        <fullName evidence="1">Uncharacterized protein</fullName>
    </submittedName>
</protein>
<dbReference type="GeneID" id="14493617"/>
<name>I2GWV5_HENB6</name>
<dbReference type="AlphaFoldDB" id="I2GWV5"/>
<evidence type="ECO:0000313" key="2">
    <source>
        <dbReference type="Proteomes" id="UP000002866"/>
    </source>
</evidence>
<dbReference type="HOGENOM" id="CLU_1086563_0_0_1"/>
<reference evidence="1 2" key="1">
    <citation type="journal article" date="2011" name="Proc. Natl. Acad. Sci. U.S.A.">
        <title>Evolutionary erosion of yeast sex chromosomes by mating-type switching accidents.</title>
        <authorList>
            <person name="Gordon J.L."/>
            <person name="Armisen D."/>
            <person name="Proux-Wera E."/>
            <person name="Oheigeartaigh S.S."/>
            <person name="Byrne K.P."/>
            <person name="Wolfe K.H."/>
        </authorList>
    </citation>
    <scope>NUCLEOTIDE SEQUENCE [LARGE SCALE GENOMIC DNA]</scope>
    <source>
        <strain evidence="2">ATCC 34711 / CBS 6284 / DSM 70876 / NBRC 10599 / NRRL Y-10934 / UCD 77-7</strain>
    </source>
</reference>
<dbReference type="RefSeq" id="XP_004178126.1">
    <property type="nucleotide sequence ID" value="XM_004178078.1"/>
</dbReference>
<accession>I2GWV5</accession>
<evidence type="ECO:0000313" key="1">
    <source>
        <dbReference type="EMBL" id="CCH58607.1"/>
    </source>
</evidence>
<sequence>MFMSKFENTTEFLRAALTVAKTKRGLELMKLAMFSPDIQEAFDARYSVERFNPEFDLYQQVSDFDYLEVKLKQIWNQWTPNNILEIANLCCLPQIKQKKILLNVTNLRDVTEKDLEDALNKIRTIDTKVNTSNGKDPKRVETTSKYERTLPYVNFNQVTTVSRENWTNFTPITKRAKQSFGWPHHTNPYLYKEDYTISGRFWTPEAFKWIKDESRCYTCGQLHHVNKTPCQFDGLMFKYYNKRMWNQIQLLLIIRR</sequence>
<dbReference type="Proteomes" id="UP000002866">
    <property type="component" value="Chromosome 1"/>
</dbReference>
<gene>
    <name evidence="1" type="primary">TBLA0A08175</name>
    <name evidence="1" type="ORF">TBLA_0A08175</name>
</gene>
<keyword evidence="2" id="KW-1185">Reference proteome</keyword>